<dbReference type="Pfam" id="PF04525">
    <property type="entry name" value="LOR"/>
    <property type="match status" value="1"/>
</dbReference>
<dbReference type="SUPFAM" id="SSF54518">
    <property type="entry name" value="Tubby C-terminal domain-like"/>
    <property type="match status" value="1"/>
</dbReference>
<protein>
    <recommendedName>
        <fullName evidence="3">LURP-one-related family protein</fullName>
    </recommendedName>
</protein>
<dbReference type="InterPro" id="IPR007612">
    <property type="entry name" value="LOR"/>
</dbReference>
<dbReference type="EMBL" id="CADCTC010000320">
    <property type="protein sequence ID" value="CAA9306523.1"/>
    <property type="molecule type" value="Genomic_DNA"/>
</dbReference>
<organism evidence="2">
    <name type="scientific">uncultured Chloroflexota bacterium</name>
    <dbReference type="NCBI Taxonomy" id="166587"/>
    <lineage>
        <taxon>Bacteria</taxon>
        <taxon>Bacillati</taxon>
        <taxon>Chloroflexota</taxon>
        <taxon>environmental samples</taxon>
    </lineage>
</organism>
<dbReference type="InterPro" id="IPR025659">
    <property type="entry name" value="Tubby-like_C"/>
</dbReference>
<sequence length="168" mass="19460">MRYIIRERFFRLGEDSDITDEGGRQVLRVDGKVLTLRDTLVLRDPAGEEVARVQRKLLALRPTYEITAAGRELAEMRKHFFTPFGDRFTIDVPGPDDLELRGNFLDHEFTIRRGDQTVATVSKRWFALRDTYGVEIADGEDWLLLLACVLALDLAEDRERRKEQQGKH</sequence>
<evidence type="ECO:0008006" key="3">
    <source>
        <dbReference type="Google" id="ProtNLM"/>
    </source>
</evidence>
<comment type="similarity">
    <text evidence="1">Belongs to the LOR family.</text>
</comment>
<gene>
    <name evidence="2" type="ORF">AVDCRST_MAG77-6119</name>
</gene>
<name>A0A6J4KHX0_9CHLR</name>
<dbReference type="AlphaFoldDB" id="A0A6J4KHX0"/>
<evidence type="ECO:0000256" key="1">
    <source>
        <dbReference type="ARBA" id="ARBA00005437"/>
    </source>
</evidence>
<dbReference type="Gene3D" id="2.40.160.200">
    <property type="entry name" value="LURP1-related"/>
    <property type="match status" value="1"/>
</dbReference>
<evidence type="ECO:0000313" key="2">
    <source>
        <dbReference type="EMBL" id="CAA9306523.1"/>
    </source>
</evidence>
<accession>A0A6J4KHX0</accession>
<reference evidence="2" key="1">
    <citation type="submission" date="2020-02" db="EMBL/GenBank/DDBJ databases">
        <authorList>
            <person name="Meier V. D."/>
        </authorList>
    </citation>
    <scope>NUCLEOTIDE SEQUENCE</scope>
    <source>
        <strain evidence="2">AVDCRST_MAG77</strain>
    </source>
</reference>
<proteinExistence type="inferred from homology"/>
<dbReference type="InterPro" id="IPR038595">
    <property type="entry name" value="LOR_sf"/>
</dbReference>